<dbReference type="GO" id="GO:0005524">
    <property type="term" value="F:ATP binding"/>
    <property type="evidence" value="ECO:0007669"/>
    <property type="project" value="UniProtKB-KW"/>
</dbReference>
<organism evidence="14 15">
    <name type="scientific">Schistosoma rodhaini</name>
    <dbReference type="NCBI Taxonomy" id="6188"/>
    <lineage>
        <taxon>Eukaryota</taxon>
        <taxon>Metazoa</taxon>
        <taxon>Spiralia</taxon>
        <taxon>Lophotrochozoa</taxon>
        <taxon>Platyhelminthes</taxon>
        <taxon>Trematoda</taxon>
        <taxon>Digenea</taxon>
        <taxon>Strigeidida</taxon>
        <taxon>Schistosomatoidea</taxon>
        <taxon>Schistosomatidae</taxon>
        <taxon>Schistosoma</taxon>
    </lineage>
</organism>
<evidence type="ECO:0000256" key="6">
    <source>
        <dbReference type="ARBA" id="ARBA00022837"/>
    </source>
</evidence>
<dbReference type="GO" id="GO:1903013">
    <property type="term" value="P:response to differentiation-inducing factor 1"/>
    <property type="evidence" value="ECO:0007669"/>
    <property type="project" value="TreeGrafter"/>
</dbReference>
<keyword evidence="1" id="KW-0723">Serine/threonine-protein kinase</keyword>
<evidence type="ECO:0000313" key="15">
    <source>
        <dbReference type="WBParaSite" id="SRDH1_20350.5"/>
    </source>
</evidence>
<dbReference type="Gene3D" id="3.20.200.10">
    <property type="entry name" value="MHCK/EF2 kinase"/>
    <property type="match status" value="1"/>
</dbReference>
<dbReference type="WBParaSite" id="SRDH1_20350.5">
    <property type="protein sequence ID" value="SRDH1_20350.5"/>
    <property type="gene ID" value="SRDH1_20350"/>
</dbReference>
<proteinExistence type="inferred from homology"/>
<dbReference type="Pfam" id="PF02816">
    <property type="entry name" value="Alpha_kinase"/>
    <property type="match status" value="1"/>
</dbReference>
<dbReference type="InterPro" id="IPR047588">
    <property type="entry name" value="eEF2K_a_kinase_dom"/>
</dbReference>
<dbReference type="Proteomes" id="UP000050792">
    <property type="component" value="Unassembled WGS sequence"/>
</dbReference>
<dbReference type="SUPFAM" id="SSF81901">
    <property type="entry name" value="HCP-like"/>
    <property type="match status" value="1"/>
</dbReference>
<evidence type="ECO:0000256" key="9">
    <source>
        <dbReference type="ARBA" id="ARBA00061584"/>
    </source>
</evidence>
<keyword evidence="2" id="KW-0597">Phosphoprotein</keyword>
<dbReference type="InterPro" id="IPR011009">
    <property type="entry name" value="Kinase-like_dom_sf"/>
</dbReference>
<evidence type="ECO:0000256" key="10">
    <source>
        <dbReference type="ARBA" id="ARBA00066872"/>
    </source>
</evidence>
<reference evidence="15 16" key="2">
    <citation type="submission" date="2023-11" db="UniProtKB">
        <authorList>
            <consortium name="WormBaseParasite"/>
        </authorList>
    </citation>
    <scope>IDENTIFICATION</scope>
</reference>
<dbReference type="InterPro" id="IPR011990">
    <property type="entry name" value="TPR-like_helical_dom_sf"/>
</dbReference>
<keyword evidence="8" id="KW-0112">Calmodulin-binding</keyword>
<evidence type="ECO:0000256" key="3">
    <source>
        <dbReference type="ARBA" id="ARBA00022679"/>
    </source>
</evidence>
<evidence type="ECO:0000256" key="7">
    <source>
        <dbReference type="ARBA" id="ARBA00022840"/>
    </source>
</evidence>
<sequence>MEGIPSESTPVDLFPQALPKIPSNESCLRYPRKLSVREIKIQRSEDGNKYAAITRHSRAKALWKTALSLISSRGDPWEKFHLQELPEETAKRYRYNAIRGKWIEDIVHVKIENSPFNRGAMRECFRAKKLSNFSHCSDWSHASNHVAKRYIEKVENHVYFDDVRLQMDAKLWGEEYSRQPSAPKKVDISQMCVLEFINRPEKPLYHLEHFIEGTYRKYNSNSGFVDDLSRNTPQAFSHFTFERSGHRLIVVDIQGVGNLWTDPQIHTFNGKSYGDGNLGIRGMALFFYTHRCNPLCLALSLSPFDLPISEKLSTPLSQLSMKAEDNQTENINGVSDNNNVELSGTIAIPASRRDRYGIRRLVSENIDSSYDLRENANKHNNDMSSDFVDPTDFVESHSVPSPKLPFLPSRSPVSCRENILQKTDQINDHNSNVVVNNGKHSTKYSTNTTTTGNININNNDARTNDLIFGPISFHNNSNDSGISFDGPSFGSVFKAQKSPISNPGCDPVCSDLDQSNSHLNSTENSQQLSKEAELIEFFRSHQAGHRSSSIAALHGADTVILGLIHHELARLHASGRLALLHQTGYYQFKCNEVKNHRPSIDIEQELNGNQLNELNRPQNVNWESVLFHLEQSAKLGCLDAIQCLAQYYLNLMVDGPLSECPIKPDPLESRAHGFALISSAASAGDRMAMVYLAEANYHGEYYSPDTSNDINNNNERKKEPDWLAAAHWYEMAAKVVTYDDDATEDDEINQGNPSFVKRSRSGFHALSEWPIYRLQGRLGEMYAKGGHGLVRDRAKAYELYESAAEGAIEAHEGRIAMEYYEQAGLLEEYAAVEFDGEIGEKTEEDK</sequence>
<dbReference type="FunFam" id="3.30.200.20:FF:000336">
    <property type="entry name" value="Eukaryotic elongation factor 2 kinase"/>
    <property type="match status" value="1"/>
</dbReference>
<evidence type="ECO:0000256" key="5">
    <source>
        <dbReference type="ARBA" id="ARBA00022777"/>
    </source>
</evidence>
<evidence type="ECO:0000256" key="2">
    <source>
        <dbReference type="ARBA" id="ARBA00022553"/>
    </source>
</evidence>
<name>A0AA85ERR1_9TREM</name>
<keyword evidence="3" id="KW-0808">Transferase</keyword>
<dbReference type="GO" id="GO:0004686">
    <property type="term" value="F:elongation factor-2 kinase activity"/>
    <property type="evidence" value="ECO:0007669"/>
    <property type="project" value="UniProtKB-EC"/>
</dbReference>
<dbReference type="SMART" id="SM00811">
    <property type="entry name" value="Alpha_kinase"/>
    <property type="match status" value="1"/>
</dbReference>
<accession>A0AA85ERR1</accession>
<dbReference type="InterPro" id="IPR004166">
    <property type="entry name" value="a-kinase_dom"/>
</dbReference>
<keyword evidence="6" id="KW-0106">Calcium</keyword>
<dbReference type="PROSITE" id="PS51158">
    <property type="entry name" value="ALPHA_KINASE"/>
    <property type="match status" value="1"/>
</dbReference>
<comment type="similarity">
    <text evidence="9">Belongs to the protein kinase superfamily. Alpha-type protein kinase family.</text>
</comment>
<dbReference type="WBParaSite" id="SRDH1_20350.6">
    <property type="protein sequence ID" value="SRDH1_20350.6"/>
    <property type="gene ID" value="SRDH1_20350"/>
</dbReference>
<dbReference type="EC" id="2.7.11.20" evidence="10"/>
<dbReference type="SUPFAM" id="SSF56112">
    <property type="entry name" value="Protein kinase-like (PK-like)"/>
    <property type="match status" value="1"/>
</dbReference>
<dbReference type="InterPro" id="IPR051852">
    <property type="entry name" value="Alpha-type_PK"/>
</dbReference>
<keyword evidence="7" id="KW-0067">ATP-binding</keyword>
<dbReference type="CDD" id="cd16967">
    <property type="entry name" value="Alpha_kinase_eEF2K"/>
    <property type="match status" value="1"/>
</dbReference>
<keyword evidence="4" id="KW-0547">Nucleotide-binding</keyword>
<dbReference type="Gene3D" id="3.30.200.20">
    <property type="entry name" value="Phosphorylase Kinase, domain 1"/>
    <property type="match status" value="2"/>
</dbReference>
<evidence type="ECO:0000256" key="1">
    <source>
        <dbReference type="ARBA" id="ARBA00022527"/>
    </source>
</evidence>
<feature type="domain" description="Alpha-type protein kinase" evidence="13">
    <location>
        <begin position="94"/>
        <end position="304"/>
    </location>
</feature>
<evidence type="ECO:0000256" key="4">
    <source>
        <dbReference type="ARBA" id="ARBA00022741"/>
    </source>
</evidence>
<dbReference type="AlphaFoldDB" id="A0AA85ERR1"/>
<dbReference type="Gene3D" id="1.25.40.10">
    <property type="entry name" value="Tetratricopeptide repeat domain"/>
    <property type="match status" value="1"/>
</dbReference>
<dbReference type="GO" id="GO:0031037">
    <property type="term" value="P:myosin II filament disassembly"/>
    <property type="evidence" value="ECO:0007669"/>
    <property type="project" value="TreeGrafter"/>
</dbReference>
<dbReference type="FunFam" id="3.20.200.10:FF:000002">
    <property type="entry name" value="Eukaryotic elongation factor 2 kinase"/>
    <property type="match status" value="1"/>
</dbReference>
<evidence type="ECO:0000256" key="8">
    <source>
        <dbReference type="ARBA" id="ARBA00022860"/>
    </source>
</evidence>
<evidence type="ECO:0000313" key="14">
    <source>
        <dbReference type="Proteomes" id="UP000050792"/>
    </source>
</evidence>
<keyword evidence="14" id="KW-1185">Reference proteome</keyword>
<dbReference type="PANTHER" id="PTHR45992">
    <property type="entry name" value="EUKARYOTIC ELONGATION FACTOR 2 KINASE-RELATED"/>
    <property type="match status" value="1"/>
</dbReference>
<evidence type="ECO:0000256" key="12">
    <source>
        <dbReference type="ARBA" id="ARBA00078015"/>
    </source>
</evidence>
<protein>
    <recommendedName>
        <fullName evidence="11">Eukaryotic elongation factor 2 kinase</fullName>
        <ecNumber evidence="10">2.7.11.20</ecNumber>
    </recommendedName>
    <alternativeName>
        <fullName evidence="12">Calcium/calmodulin-dependent eukaryotic elongation factor 2 kinase</fullName>
    </alternativeName>
</protein>
<reference evidence="14" key="1">
    <citation type="submission" date="2022-06" db="EMBL/GenBank/DDBJ databases">
        <authorList>
            <person name="Berger JAMES D."/>
            <person name="Berger JAMES D."/>
        </authorList>
    </citation>
    <scope>NUCLEOTIDE SEQUENCE [LARGE SCALE GENOMIC DNA]</scope>
</reference>
<dbReference type="GO" id="GO:0005516">
    <property type="term" value="F:calmodulin binding"/>
    <property type="evidence" value="ECO:0007669"/>
    <property type="project" value="UniProtKB-KW"/>
</dbReference>
<evidence type="ECO:0000256" key="11">
    <source>
        <dbReference type="ARBA" id="ARBA00067847"/>
    </source>
</evidence>
<keyword evidence="5" id="KW-0418">Kinase</keyword>
<dbReference type="PANTHER" id="PTHR45992:SF2">
    <property type="entry name" value="EUKARYOTIC ELONGATION FACTOR 2 KINASE"/>
    <property type="match status" value="1"/>
</dbReference>
<evidence type="ECO:0000313" key="16">
    <source>
        <dbReference type="WBParaSite" id="SRDH1_20350.6"/>
    </source>
</evidence>
<evidence type="ECO:0000259" key="13">
    <source>
        <dbReference type="PROSITE" id="PS51158"/>
    </source>
</evidence>